<feature type="transmembrane region" description="Helical" evidence="12">
    <location>
        <begin position="50"/>
        <end position="72"/>
    </location>
</feature>
<dbReference type="PROSITE" id="PS00028">
    <property type="entry name" value="ZINC_FINGER_C2H2_1"/>
    <property type="match status" value="6"/>
</dbReference>
<evidence type="ECO:0000256" key="10">
    <source>
        <dbReference type="ARBA" id="ARBA00023242"/>
    </source>
</evidence>
<dbReference type="GeneTree" id="ENSGT01150000286953"/>
<keyword evidence="7" id="KW-0805">Transcription regulation</keyword>
<keyword evidence="4" id="KW-0677">Repeat</keyword>
<evidence type="ECO:0000256" key="7">
    <source>
        <dbReference type="ARBA" id="ARBA00023015"/>
    </source>
</evidence>
<feature type="domain" description="C2H2-type" evidence="13">
    <location>
        <begin position="221"/>
        <end position="248"/>
    </location>
</feature>
<dbReference type="GO" id="GO:0008270">
    <property type="term" value="F:zinc ion binding"/>
    <property type="evidence" value="ECO:0007669"/>
    <property type="project" value="UniProtKB-KW"/>
</dbReference>
<accession>A0AAY4BN57</accession>
<dbReference type="FunFam" id="3.30.160.60:FF:001450">
    <property type="entry name" value="zinc finger protein 774"/>
    <property type="match status" value="1"/>
</dbReference>
<keyword evidence="9" id="KW-0804">Transcription</keyword>
<dbReference type="Proteomes" id="UP000694580">
    <property type="component" value="Chromosome 4"/>
</dbReference>
<evidence type="ECO:0000256" key="12">
    <source>
        <dbReference type="SAM" id="Phobius"/>
    </source>
</evidence>
<proteinExistence type="inferred from homology"/>
<feature type="domain" description="C2H2-type" evidence="13">
    <location>
        <begin position="249"/>
        <end position="276"/>
    </location>
</feature>
<dbReference type="PANTHER" id="PTHR23235">
    <property type="entry name" value="KRUEPPEL-LIKE TRANSCRIPTION FACTOR"/>
    <property type="match status" value="1"/>
</dbReference>
<keyword evidence="12" id="KW-0472">Membrane</keyword>
<keyword evidence="8" id="KW-0238">DNA-binding</keyword>
<organism evidence="14 15">
    <name type="scientific">Denticeps clupeoides</name>
    <name type="common">denticle herring</name>
    <dbReference type="NCBI Taxonomy" id="299321"/>
    <lineage>
        <taxon>Eukaryota</taxon>
        <taxon>Metazoa</taxon>
        <taxon>Chordata</taxon>
        <taxon>Craniata</taxon>
        <taxon>Vertebrata</taxon>
        <taxon>Euteleostomi</taxon>
        <taxon>Actinopterygii</taxon>
        <taxon>Neopterygii</taxon>
        <taxon>Teleostei</taxon>
        <taxon>Clupei</taxon>
        <taxon>Clupeiformes</taxon>
        <taxon>Denticipitoidei</taxon>
        <taxon>Denticipitidae</taxon>
        <taxon>Denticeps</taxon>
    </lineage>
</organism>
<dbReference type="Pfam" id="PF00096">
    <property type="entry name" value="zf-C2H2"/>
    <property type="match status" value="4"/>
</dbReference>
<keyword evidence="6" id="KW-0862">Zinc</keyword>
<reference evidence="14" key="3">
    <citation type="submission" date="2025-09" db="UniProtKB">
        <authorList>
            <consortium name="Ensembl"/>
        </authorList>
    </citation>
    <scope>IDENTIFICATION</scope>
</reference>
<dbReference type="FunFam" id="3.30.160.60:FF:000218">
    <property type="entry name" value="Zinc finger protein 10"/>
    <property type="match status" value="1"/>
</dbReference>
<feature type="transmembrane region" description="Helical" evidence="12">
    <location>
        <begin position="12"/>
        <end position="30"/>
    </location>
</feature>
<evidence type="ECO:0000256" key="5">
    <source>
        <dbReference type="ARBA" id="ARBA00022771"/>
    </source>
</evidence>
<keyword evidence="12" id="KW-0812">Transmembrane</keyword>
<dbReference type="InterPro" id="IPR013087">
    <property type="entry name" value="Znf_C2H2_type"/>
</dbReference>
<dbReference type="GO" id="GO:0000981">
    <property type="term" value="F:DNA-binding transcription factor activity, RNA polymerase II-specific"/>
    <property type="evidence" value="ECO:0007669"/>
    <property type="project" value="TreeGrafter"/>
</dbReference>
<evidence type="ECO:0000256" key="4">
    <source>
        <dbReference type="ARBA" id="ARBA00022737"/>
    </source>
</evidence>
<evidence type="ECO:0000313" key="15">
    <source>
        <dbReference type="Proteomes" id="UP000694580"/>
    </source>
</evidence>
<dbReference type="Ensembl" id="ENSDCDT00010026739.1">
    <property type="protein sequence ID" value="ENSDCDP00010022409.1"/>
    <property type="gene ID" value="ENSDCDG00010013198.1"/>
</dbReference>
<sequence>MFDTDSQHLFEFFFFFFLFTTVSSWTDTDWKDSSIHSFTLQVSNGPVCHVYSLFSGFPGAIVMFLFIFFASFQAVNVDKEQSESPQVKEEKTEEEPWTNSHCMSMTETYPFPGYSADAHVFSLCSAGEGTQQNASIDGKQCSVWEHCTAEDPVRSQRGLHQENRYPQQHPADGGSHVVQEQEHIRIHTGERPFICSLCGKRFYCTSHLISHQRCHTGEKPYSCDECGKAYSHLNSLKLHQRSHSEEVIFICTTCGKSFSRLPYLRIHRRSHTGERPFTCSVCGKRFQCSSHLTIHLRTHTGERPYACGTCGKRFTQQSSLKTHQSVHSGERPYGCSRCGKRFALLHHLKRHSSTHSISCM</sequence>
<dbReference type="SMART" id="SM00355">
    <property type="entry name" value="ZnF_C2H2"/>
    <property type="match status" value="6"/>
</dbReference>
<keyword evidence="3" id="KW-0479">Metal-binding</keyword>
<protein>
    <recommendedName>
        <fullName evidence="13">C2H2-type domain-containing protein</fullName>
    </recommendedName>
</protein>
<evidence type="ECO:0000256" key="8">
    <source>
        <dbReference type="ARBA" id="ARBA00023125"/>
    </source>
</evidence>
<feature type="domain" description="C2H2-type" evidence="13">
    <location>
        <begin position="193"/>
        <end position="220"/>
    </location>
</feature>
<reference evidence="14 15" key="1">
    <citation type="submission" date="2020-06" db="EMBL/GenBank/DDBJ databases">
        <authorList>
            <consortium name="Wellcome Sanger Institute Data Sharing"/>
        </authorList>
    </citation>
    <scope>NUCLEOTIDE SEQUENCE [LARGE SCALE GENOMIC DNA]</scope>
</reference>
<name>A0AAY4BN57_9TELE</name>
<evidence type="ECO:0000256" key="11">
    <source>
        <dbReference type="PROSITE-ProRule" id="PRU00042"/>
    </source>
</evidence>
<evidence type="ECO:0000256" key="9">
    <source>
        <dbReference type="ARBA" id="ARBA00023163"/>
    </source>
</evidence>
<evidence type="ECO:0000256" key="2">
    <source>
        <dbReference type="ARBA" id="ARBA00006991"/>
    </source>
</evidence>
<evidence type="ECO:0000256" key="3">
    <source>
        <dbReference type="ARBA" id="ARBA00022723"/>
    </source>
</evidence>
<evidence type="ECO:0000259" key="13">
    <source>
        <dbReference type="PROSITE" id="PS50157"/>
    </source>
</evidence>
<dbReference type="GO" id="GO:0000978">
    <property type="term" value="F:RNA polymerase II cis-regulatory region sequence-specific DNA binding"/>
    <property type="evidence" value="ECO:0007669"/>
    <property type="project" value="TreeGrafter"/>
</dbReference>
<dbReference type="FunFam" id="3.30.160.60:FF:000358">
    <property type="entry name" value="zinc finger protein 24"/>
    <property type="match status" value="1"/>
</dbReference>
<keyword evidence="5 11" id="KW-0863">Zinc-finger</keyword>
<feature type="domain" description="C2H2-type" evidence="13">
    <location>
        <begin position="305"/>
        <end position="332"/>
    </location>
</feature>
<reference evidence="14" key="2">
    <citation type="submission" date="2025-08" db="UniProtKB">
        <authorList>
            <consortium name="Ensembl"/>
        </authorList>
    </citation>
    <scope>IDENTIFICATION</scope>
</reference>
<dbReference type="FunFam" id="3.30.160.60:FF:001506">
    <property type="entry name" value="Zinc finger protein"/>
    <property type="match status" value="1"/>
</dbReference>
<dbReference type="AlphaFoldDB" id="A0AAY4BN57"/>
<dbReference type="PROSITE" id="PS50157">
    <property type="entry name" value="ZINC_FINGER_C2H2_2"/>
    <property type="match status" value="6"/>
</dbReference>
<dbReference type="InterPro" id="IPR036236">
    <property type="entry name" value="Znf_C2H2_sf"/>
</dbReference>
<comment type="similarity">
    <text evidence="2">Belongs to the krueppel C2H2-type zinc-finger protein family.</text>
</comment>
<feature type="domain" description="C2H2-type" evidence="13">
    <location>
        <begin position="333"/>
        <end position="356"/>
    </location>
</feature>
<dbReference type="FunFam" id="3.30.160.60:FF:000557">
    <property type="entry name" value="zinc finger and SCAN domain-containing protein 29"/>
    <property type="match status" value="1"/>
</dbReference>
<evidence type="ECO:0000313" key="14">
    <source>
        <dbReference type="Ensembl" id="ENSDCDP00010022409.1"/>
    </source>
</evidence>
<dbReference type="PANTHER" id="PTHR23235:SF142">
    <property type="entry name" value="ZINC FINGER PROTEIN 384"/>
    <property type="match status" value="1"/>
</dbReference>
<dbReference type="GO" id="GO:0005634">
    <property type="term" value="C:nucleus"/>
    <property type="evidence" value="ECO:0007669"/>
    <property type="project" value="UniProtKB-SubCell"/>
</dbReference>
<keyword evidence="10" id="KW-0539">Nucleus</keyword>
<dbReference type="FunFam" id="3.30.160.60:FF:000630">
    <property type="entry name" value="Zinc finger protein 180"/>
    <property type="match status" value="1"/>
</dbReference>
<dbReference type="Gene3D" id="3.30.160.60">
    <property type="entry name" value="Classic Zinc Finger"/>
    <property type="match status" value="6"/>
</dbReference>
<dbReference type="SUPFAM" id="SSF57667">
    <property type="entry name" value="beta-beta-alpha zinc fingers"/>
    <property type="match status" value="4"/>
</dbReference>
<keyword evidence="15" id="KW-1185">Reference proteome</keyword>
<evidence type="ECO:0000256" key="6">
    <source>
        <dbReference type="ARBA" id="ARBA00022833"/>
    </source>
</evidence>
<feature type="domain" description="C2H2-type" evidence="13">
    <location>
        <begin position="277"/>
        <end position="304"/>
    </location>
</feature>
<evidence type="ECO:0000256" key="1">
    <source>
        <dbReference type="ARBA" id="ARBA00004123"/>
    </source>
</evidence>
<comment type="subcellular location">
    <subcellularLocation>
        <location evidence="1">Nucleus</location>
    </subcellularLocation>
</comment>
<keyword evidence="12" id="KW-1133">Transmembrane helix</keyword>